<gene>
    <name evidence="1" type="ORF">LR48_Vigan01g304800</name>
</gene>
<name>A0A0L9TSW7_PHAAN</name>
<evidence type="ECO:0000313" key="1">
    <source>
        <dbReference type="EMBL" id="KOM33492.1"/>
    </source>
</evidence>
<evidence type="ECO:0000313" key="2">
    <source>
        <dbReference type="Proteomes" id="UP000053144"/>
    </source>
</evidence>
<dbReference type="Gramene" id="KOM33492">
    <property type="protein sequence ID" value="KOM33492"/>
    <property type="gene ID" value="LR48_Vigan01g304800"/>
</dbReference>
<dbReference type="EMBL" id="CM003371">
    <property type="protein sequence ID" value="KOM33492.1"/>
    <property type="molecule type" value="Genomic_DNA"/>
</dbReference>
<sequence>MDYQKVTCHINKRTHQMHPLWIIRRLRWFCNLQIISRMDPCTFEDIESLFLSQEDVTVSTSFDSQTTPFDNLDGTTNLQTHLHHLPPLDKSIRFVENQTIVP</sequence>
<accession>A0A0L9TSW7</accession>
<reference evidence="2" key="1">
    <citation type="journal article" date="2015" name="Proc. Natl. Acad. Sci. U.S.A.">
        <title>Genome sequencing of adzuki bean (Vigna angularis) provides insight into high starch and low fat accumulation and domestication.</title>
        <authorList>
            <person name="Yang K."/>
            <person name="Tian Z."/>
            <person name="Chen C."/>
            <person name="Luo L."/>
            <person name="Zhao B."/>
            <person name="Wang Z."/>
            <person name="Yu L."/>
            <person name="Li Y."/>
            <person name="Sun Y."/>
            <person name="Li W."/>
            <person name="Chen Y."/>
            <person name="Li Y."/>
            <person name="Zhang Y."/>
            <person name="Ai D."/>
            <person name="Zhao J."/>
            <person name="Shang C."/>
            <person name="Ma Y."/>
            <person name="Wu B."/>
            <person name="Wang M."/>
            <person name="Gao L."/>
            <person name="Sun D."/>
            <person name="Zhang P."/>
            <person name="Guo F."/>
            <person name="Wang W."/>
            <person name="Li Y."/>
            <person name="Wang J."/>
            <person name="Varshney R.K."/>
            <person name="Wang J."/>
            <person name="Ling H.Q."/>
            <person name="Wan P."/>
        </authorList>
    </citation>
    <scope>NUCLEOTIDE SEQUENCE</scope>
    <source>
        <strain evidence="2">cv. Jingnong 6</strain>
    </source>
</reference>
<proteinExistence type="predicted"/>
<dbReference type="Proteomes" id="UP000053144">
    <property type="component" value="Chromosome 1"/>
</dbReference>
<protein>
    <submittedName>
        <fullName evidence="1">Uncharacterized protein</fullName>
    </submittedName>
</protein>
<organism evidence="1 2">
    <name type="scientific">Phaseolus angularis</name>
    <name type="common">Azuki bean</name>
    <name type="synonym">Vigna angularis</name>
    <dbReference type="NCBI Taxonomy" id="3914"/>
    <lineage>
        <taxon>Eukaryota</taxon>
        <taxon>Viridiplantae</taxon>
        <taxon>Streptophyta</taxon>
        <taxon>Embryophyta</taxon>
        <taxon>Tracheophyta</taxon>
        <taxon>Spermatophyta</taxon>
        <taxon>Magnoliopsida</taxon>
        <taxon>eudicotyledons</taxon>
        <taxon>Gunneridae</taxon>
        <taxon>Pentapetalae</taxon>
        <taxon>rosids</taxon>
        <taxon>fabids</taxon>
        <taxon>Fabales</taxon>
        <taxon>Fabaceae</taxon>
        <taxon>Papilionoideae</taxon>
        <taxon>50 kb inversion clade</taxon>
        <taxon>NPAAA clade</taxon>
        <taxon>indigoferoid/millettioid clade</taxon>
        <taxon>Phaseoleae</taxon>
        <taxon>Vigna</taxon>
    </lineage>
</organism>
<dbReference type="AlphaFoldDB" id="A0A0L9TSW7"/>